<proteinExistence type="inferred from homology"/>
<keyword evidence="8 10" id="KW-0139">CF(1)</keyword>
<dbReference type="PRINTS" id="PR00126">
    <property type="entry name" value="ATPASEGAMMA"/>
</dbReference>
<gene>
    <name evidence="10 11" type="primary">atpG</name>
    <name evidence="11" type="ORF">H0A61_01449</name>
</gene>
<evidence type="ECO:0000256" key="10">
    <source>
        <dbReference type="HAMAP-Rule" id="MF_00815"/>
    </source>
</evidence>
<dbReference type="InterPro" id="IPR000131">
    <property type="entry name" value="ATP_synth_F1_gsu"/>
</dbReference>
<evidence type="ECO:0000256" key="9">
    <source>
        <dbReference type="ARBA" id="ARBA00023310"/>
    </source>
</evidence>
<keyword evidence="6 10" id="KW-0406">Ion transport</keyword>
<reference evidence="11" key="1">
    <citation type="submission" date="2020-07" db="EMBL/GenBank/DDBJ databases">
        <title>Koleobacter methoxysyntrophicus gen. nov., sp. nov., a novel anaerobic bacterium isolated from deep subsurface oil field and proposal of Koleobacterales ord. nov. in the phylum Firmicutes.</title>
        <authorList>
            <person name="Sakamoto S."/>
            <person name="Tamaki H."/>
        </authorList>
    </citation>
    <scope>NUCLEOTIDE SEQUENCE</scope>
    <source>
        <strain evidence="11">NRmbB1</strain>
    </source>
</reference>
<dbReference type="Gene3D" id="3.40.1380.10">
    <property type="match status" value="1"/>
</dbReference>
<dbReference type="InterPro" id="IPR023632">
    <property type="entry name" value="ATP_synth_F1_gsu_CS"/>
</dbReference>
<evidence type="ECO:0000256" key="7">
    <source>
        <dbReference type="ARBA" id="ARBA00023136"/>
    </source>
</evidence>
<dbReference type="GO" id="GO:0046933">
    <property type="term" value="F:proton-transporting ATP synthase activity, rotational mechanism"/>
    <property type="evidence" value="ECO:0007669"/>
    <property type="project" value="UniProtKB-UniRule"/>
</dbReference>
<dbReference type="GO" id="GO:0042777">
    <property type="term" value="P:proton motive force-driven plasma membrane ATP synthesis"/>
    <property type="evidence" value="ECO:0007669"/>
    <property type="project" value="UniProtKB-UniRule"/>
</dbReference>
<dbReference type="GO" id="GO:0005524">
    <property type="term" value="F:ATP binding"/>
    <property type="evidence" value="ECO:0007669"/>
    <property type="project" value="UniProtKB-UniRule"/>
</dbReference>
<keyword evidence="12" id="KW-1185">Reference proteome</keyword>
<comment type="subunit">
    <text evidence="10">F-type ATPases have 2 components, CF(1) - the catalytic core - and CF(0) - the membrane proton channel. CF(1) has five subunits: alpha(3), beta(3), gamma(1), delta(1), epsilon(1). CF(0) has three main subunits: a, b and c.</text>
</comment>
<dbReference type="HAMAP" id="MF_00815">
    <property type="entry name" value="ATP_synth_gamma_bact"/>
    <property type="match status" value="1"/>
</dbReference>
<evidence type="ECO:0000256" key="8">
    <source>
        <dbReference type="ARBA" id="ARBA00023196"/>
    </source>
</evidence>
<dbReference type="PANTHER" id="PTHR11693:SF22">
    <property type="entry name" value="ATP SYNTHASE SUBUNIT GAMMA, MITOCHONDRIAL"/>
    <property type="match status" value="1"/>
</dbReference>
<organism evidence="11 12">
    <name type="scientific">Koleobacter methoxysyntrophicus</name>
    <dbReference type="NCBI Taxonomy" id="2751313"/>
    <lineage>
        <taxon>Bacteria</taxon>
        <taxon>Bacillati</taxon>
        <taxon>Bacillota</taxon>
        <taxon>Clostridia</taxon>
        <taxon>Koleobacterales</taxon>
        <taxon>Koleobacteraceae</taxon>
        <taxon>Koleobacter</taxon>
    </lineage>
</organism>
<keyword evidence="4 10" id="KW-0813">Transport</keyword>
<dbReference type="RefSeq" id="WP_206709278.1">
    <property type="nucleotide sequence ID" value="NZ_CP059066.1"/>
</dbReference>
<dbReference type="Proteomes" id="UP000662904">
    <property type="component" value="Chromosome"/>
</dbReference>
<keyword evidence="7 10" id="KW-0472">Membrane</keyword>
<evidence type="ECO:0000256" key="5">
    <source>
        <dbReference type="ARBA" id="ARBA00022781"/>
    </source>
</evidence>
<evidence type="ECO:0000256" key="2">
    <source>
        <dbReference type="ARBA" id="ARBA00004170"/>
    </source>
</evidence>
<comment type="function">
    <text evidence="1 10">Produces ATP from ADP in the presence of a proton gradient across the membrane. The gamma chain is believed to be important in regulating ATPase activity and the flow of protons through the CF(0) complex.</text>
</comment>
<evidence type="ECO:0000256" key="1">
    <source>
        <dbReference type="ARBA" id="ARBA00003456"/>
    </source>
</evidence>
<name>A0A8A0RNB2_9FIRM</name>
<dbReference type="SUPFAM" id="SSF52943">
    <property type="entry name" value="ATP synthase (F1-ATPase), gamma subunit"/>
    <property type="match status" value="1"/>
</dbReference>
<protein>
    <recommendedName>
        <fullName evidence="10">ATP synthase gamma chain</fullName>
    </recommendedName>
    <alternativeName>
        <fullName evidence="10">ATP synthase F1 sector gamma subunit</fullName>
    </alternativeName>
    <alternativeName>
        <fullName evidence="10">F-ATPase gamma subunit</fullName>
    </alternativeName>
</protein>
<dbReference type="GO" id="GO:0005886">
    <property type="term" value="C:plasma membrane"/>
    <property type="evidence" value="ECO:0007669"/>
    <property type="project" value="UniProtKB-SubCell"/>
</dbReference>
<dbReference type="AlphaFoldDB" id="A0A8A0RNB2"/>
<keyword evidence="10" id="KW-1003">Cell membrane</keyword>
<evidence type="ECO:0000256" key="4">
    <source>
        <dbReference type="ARBA" id="ARBA00022448"/>
    </source>
</evidence>
<dbReference type="Gene3D" id="1.10.287.80">
    <property type="entry name" value="ATP synthase, gamma subunit, helix hairpin domain"/>
    <property type="match status" value="1"/>
</dbReference>
<dbReference type="CDD" id="cd12151">
    <property type="entry name" value="F1-ATPase_gamma"/>
    <property type="match status" value="1"/>
</dbReference>
<evidence type="ECO:0000313" key="12">
    <source>
        <dbReference type="Proteomes" id="UP000662904"/>
    </source>
</evidence>
<accession>A0A8A0RNB2</accession>
<dbReference type="NCBIfam" id="TIGR01146">
    <property type="entry name" value="ATPsyn_F1gamma"/>
    <property type="match status" value="1"/>
</dbReference>
<dbReference type="KEGG" id="kme:H0A61_01449"/>
<comment type="subcellular location">
    <subcellularLocation>
        <location evidence="10">Cell membrane</location>
        <topology evidence="10">Peripheral membrane protein</topology>
    </subcellularLocation>
    <subcellularLocation>
        <location evidence="2">Membrane</location>
        <topology evidence="2">Peripheral membrane protein</topology>
    </subcellularLocation>
</comment>
<dbReference type="InterPro" id="IPR035968">
    <property type="entry name" value="ATP_synth_F1_ATPase_gsu"/>
</dbReference>
<dbReference type="PROSITE" id="PS00153">
    <property type="entry name" value="ATPASE_GAMMA"/>
    <property type="match status" value="1"/>
</dbReference>
<sequence>MTGLKEIRRRIRSIKKIQKITTAMYMVAASGLRKARERAENFRPYFENIRVLVSKTGENQILSRNPIFQEKAIKKGLYIVITGDQGLAGGYNINVIKEALEHMPYGERFFIAVGKKGSIFLRNRGYTLLEELNNNGREDEVSKHIGKKVLQLYSSGEMDAVYLAYTEFVTTLKQEPKVIRLLPVDIKEFMKNDGSEGEQEGYLFEPSPDEVLKGLIPLYLSSQIYGALLESKASELASRMTAMDSATDNARNLIDSLTLSYNRIRQGAITGEISEIVGGAEALKEGDSR</sequence>
<dbReference type="GO" id="GO:0045259">
    <property type="term" value="C:proton-transporting ATP synthase complex"/>
    <property type="evidence" value="ECO:0007669"/>
    <property type="project" value="UniProtKB-KW"/>
</dbReference>
<dbReference type="PANTHER" id="PTHR11693">
    <property type="entry name" value="ATP SYNTHASE GAMMA CHAIN"/>
    <property type="match status" value="1"/>
</dbReference>
<dbReference type="EMBL" id="CP059066">
    <property type="protein sequence ID" value="QSQ09090.1"/>
    <property type="molecule type" value="Genomic_DNA"/>
</dbReference>
<evidence type="ECO:0000313" key="11">
    <source>
        <dbReference type="EMBL" id="QSQ09090.1"/>
    </source>
</evidence>
<evidence type="ECO:0000256" key="3">
    <source>
        <dbReference type="ARBA" id="ARBA00007681"/>
    </source>
</evidence>
<comment type="similarity">
    <text evidence="3 10">Belongs to the ATPase gamma chain family.</text>
</comment>
<keyword evidence="5 10" id="KW-0375">Hydrogen ion transport</keyword>
<keyword evidence="9 10" id="KW-0066">ATP synthesis</keyword>
<evidence type="ECO:0000256" key="6">
    <source>
        <dbReference type="ARBA" id="ARBA00023065"/>
    </source>
</evidence>
<dbReference type="Pfam" id="PF00231">
    <property type="entry name" value="ATP-synt"/>
    <property type="match status" value="1"/>
</dbReference>